<gene>
    <name evidence="2" type="ORF">NDU88_005623</name>
</gene>
<dbReference type="EMBL" id="JANPWB010000014">
    <property type="protein sequence ID" value="KAJ1100541.1"/>
    <property type="molecule type" value="Genomic_DNA"/>
</dbReference>
<dbReference type="AlphaFoldDB" id="A0AAV7MB32"/>
<organism evidence="2 3">
    <name type="scientific">Pleurodeles waltl</name>
    <name type="common">Iberian ribbed newt</name>
    <dbReference type="NCBI Taxonomy" id="8319"/>
    <lineage>
        <taxon>Eukaryota</taxon>
        <taxon>Metazoa</taxon>
        <taxon>Chordata</taxon>
        <taxon>Craniata</taxon>
        <taxon>Vertebrata</taxon>
        <taxon>Euteleostomi</taxon>
        <taxon>Amphibia</taxon>
        <taxon>Batrachia</taxon>
        <taxon>Caudata</taxon>
        <taxon>Salamandroidea</taxon>
        <taxon>Salamandridae</taxon>
        <taxon>Pleurodelinae</taxon>
        <taxon>Pleurodeles</taxon>
    </lineage>
</organism>
<feature type="compositionally biased region" description="Basic and acidic residues" evidence="1">
    <location>
        <begin position="19"/>
        <end position="55"/>
    </location>
</feature>
<evidence type="ECO:0000313" key="2">
    <source>
        <dbReference type="EMBL" id="KAJ1100541.1"/>
    </source>
</evidence>
<keyword evidence="3" id="KW-1185">Reference proteome</keyword>
<accession>A0AAV7MB32</accession>
<dbReference type="Proteomes" id="UP001066276">
    <property type="component" value="Chromosome 10"/>
</dbReference>
<comment type="caution">
    <text evidence="2">The sequence shown here is derived from an EMBL/GenBank/DDBJ whole genome shotgun (WGS) entry which is preliminary data.</text>
</comment>
<evidence type="ECO:0000256" key="1">
    <source>
        <dbReference type="SAM" id="MobiDB-lite"/>
    </source>
</evidence>
<proteinExistence type="predicted"/>
<evidence type="ECO:0000313" key="3">
    <source>
        <dbReference type="Proteomes" id="UP001066276"/>
    </source>
</evidence>
<reference evidence="2" key="1">
    <citation type="journal article" date="2022" name="bioRxiv">
        <title>Sequencing and chromosome-scale assembly of the giantPleurodeles waltlgenome.</title>
        <authorList>
            <person name="Brown T."/>
            <person name="Elewa A."/>
            <person name="Iarovenko S."/>
            <person name="Subramanian E."/>
            <person name="Araus A.J."/>
            <person name="Petzold A."/>
            <person name="Susuki M."/>
            <person name="Suzuki K.-i.T."/>
            <person name="Hayashi T."/>
            <person name="Toyoda A."/>
            <person name="Oliveira C."/>
            <person name="Osipova E."/>
            <person name="Leigh N.D."/>
            <person name="Simon A."/>
            <person name="Yun M.H."/>
        </authorList>
    </citation>
    <scope>NUCLEOTIDE SEQUENCE</scope>
    <source>
        <strain evidence="2">20211129_DDA</strain>
        <tissue evidence="2">Liver</tissue>
    </source>
</reference>
<protein>
    <submittedName>
        <fullName evidence="2">Uncharacterized protein</fullName>
    </submittedName>
</protein>
<feature type="region of interest" description="Disordered" evidence="1">
    <location>
        <begin position="1"/>
        <end position="75"/>
    </location>
</feature>
<name>A0AAV7MB32_PLEWA</name>
<sequence>MGTPSDAPDPDFWVSLQKETTDSREEESPIERKKKEPRGTPQAEKEPDGPERITEPRGGVPNRSQDLKPCTPCHDPGGSWLTKKLIGPVWDAAVDPAQTALMNGTLLEDSIYQDGANDSVSEKDTVLRQLM</sequence>